<feature type="compositionally biased region" description="Acidic residues" evidence="1">
    <location>
        <begin position="1200"/>
        <end position="1210"/>
    </location>
</feature>
<keyword evidence="4" id="KW-1185">Reference proteome</keyword>
<dbReference type="GO" id="GO:0042383">
    <property type="term" value="C:sarcolemma"/>
    <property type="evidence" value="ECO:0007669"/>
    <property type="project" value="TreeGrafter"/>
</dbReference>
<protein>
    <submittedName>
        <fullName evidence="5">Uncharacterized protein LOC113797411</fullName>
    </submittedName>
</protein>
<evidence type="ECO:0000259" key="3">
    <source>
        <dbReference type="PROSITE" id="PS51699"/>
    </source>
</evidence>
<dbReference type="Pfam" id="PF05345">
    <property type="entry name" value="He_PIG"/>
    <property type="match status" value="1"/>
</dbReference>
<dbReference type="RefSeq" id="XP_027203580.1">
    <property type="nucleotide sequence ID" value="XM_027347779.1"/>
</dbReference>
<feature type="region of interest" description="Disordered" evidence="1">
    <location>
        <begin position="1190"/>
        <end position="1210"/>
    </location>
</feature>
<organism evidence="4 5">
    <name type="scientific">Dermatophagoides pteronyssinus</name>
    <name type="common">European house dust mite</name>
    <dbReference type="NCBI Taxonomy" id="6956"/>
    <lineage>
        <taxon>Eukaryota</taxon>
        <taxon>Metazoa</taxon>
        <taxon>Ecdysozoa</taxon>
        <taxon>Arthropoda</taxon>
        <taxon>Chelicerata</taxon>
        <taxon>Arachnida</taxon>
        <taxon>Acari</taxon>
        <taxon>Acariformes</taxon>
        <taxon>Sarcoptiformes</taxon>
        <taxon>Astigmata</taxon>
        <taxon>Psoroptidia</taxon>
        <taxon>Analgoidea</taxon>
        <taxon>Pyroglyphidae</taxon>
        <taxon>Dermatophagoidinae</taxon>
        <taxon>Dermatophagoides</taxon>
    </lineage>
</organism>
<accession>A0A6P6YEA8</accession>
<dbReference type="Proteomes" id="UP000515146">
    <property type="component" value="Unplaced"/>
</dbReference>
<keyword evidence="2" id="KW-1133">Transmembrane helix</keyword>
<feature type="domain" description="Peptidase S72" evidence="3">
    <location>
        <begin position="666"/>
        <end position="802"/>
    </location>
</feature>
<dbReference type="PROSITE" id="PS51699">
    <property type="entry name" value="SEA_DG"/>
    <property type="match status" value="1"/>
</dbReference>
<feature type="region of interest" description="Disordered" evidence="1">
    <location>
        <begin position="1345"/>
        <end position="1385"/>
    </location>
</feature>
<evidence type="ECO:0000256" key="1">
    <source>
        <dbReference type="SAM" id="MobiDB-lite"/>
    </source>
</evidence>
<dbReference type="InParanoid" id="A0A6P6YEA8"/>
<dbReference type="PANTHER" id="PTHR21559:SF21">
    <property type="entry name" value="DYSTROGLYCAN 1"/>
    <property type="match status" value="1"/>
</dbReference>
<dbReference type="InterPro" id="IPR030398">
    <property type="entry name" value="SEA_DG_dom"/>
</dbReference>
<dbReference type="GO" id="GO:0007411">
    <property type="term" value="P:axon guidance"/>
    <property type="evidence" value="ECO:0007669"/>
    <property type="project" value="TreeGrafter"/>
</dbReference>
<dbReference type="KEGG" id="dpte:113797411"/>
<dbReference type="GO" id="GO:0021675">
    <property type="term" value="P:nerve development"/>
    <property type="evidence" value="ECO:0007669"/>
    <property type="project" value="TreeGrafter"/>
</dbReference>
<feature type="compositionally biased region" description="Basic residues" evidence="1">
    <location>
        <begin position="320"/>
        <end position="346"/>
    </location>
</feature>
<dbReference type="InterPro" id="IPR013783">
    <property type="entry name" value="Ig-like_fold"/>
</dbReference>
<dbReference type="SUPFAM" id="SSF49313">
    <property type="entry name" value="Cadherin-like"/>
    <property type="match status" value="3"/>
</dbReference>
<feature type="transmembrane region" description="Helical" evidence="2">
    <location>
        <begin position="1253"/>
        <end position="1277"/>
    </location>
</feature>
<dbReference type="OrthoDB" id="5990676at2759"/>
<feature type="region of interest" description="Disordered" evidence="1">
    <location>
        <begin position="306"/>
        <end position="346"/>
    </location>
</feature>
<evidence type="ECO:0000256" key="2">
    <source>
        <dbReference type="SAM" id="Phobius"/>
    </source>
</evidence>
<evidence type="ECO:0000313" key="5">
    <source>
        <dbReference type="RefSeq" id="XP_027203580.1"/>
    </source>
</evidence>
<reference evidence="5" key="1">
    <citation type="submission" date="2025-08" db="UniProtKB">
        <authorList>
            <consortium name="RefSeq"/>
        </authorList>
    </citation>
    <scope>IDENTIFICATION</scope>
    <source>
        <strain evidence="5">Airmid</strain>
    </source>
</reference>
<evidence type="ECO:0000313" key="4">
    <source>
        <dbReference type="Proteomes" id="UP000515146"/>
    </source>
</evidence>
<dbReference type="Gene3D" id="2.60.40.10">
    <property type="entry name" value="Immunoglobulins"/>
    <property type="match status" value="3"/>
</dbReference>
<dbReference type="OMA" id="FIGRSAC"/>
<feature type="compositionally biased region" description="Basic residues" evidence="1">
    <location>
        <begin position="1043"/>
        <end position="1057"/>
    </location>
</feature>
<dbReference type="PANTHER" id="PTHR21559">
    <property type="entry name" value="DYSTROGLYCAN-RELATED"/>
    <property type="match status" value="1"/>
</dbReference>
<dbReference type="GO" id="GO:0043236">
    <property type="term" value="F:laminin binding"/>
    <property type="evidence" value="ECO:0007669"/>
    <property type="project" value="TreeGrafter"/>
</dbReference>
<sequence length="1385" mass="159344">MMASKILMMSSRTTLLLTNHNRNSYYHQSTRWLLFISLFISSLASNSLLNIETTSLFDEFRIPDQQAFIGKLFYYQIEIPNDVKNFTLTQAGSNIDSNNRLPDWLYFDHSTGLLFGAPQEKRIYFIQVEAMQNSRKYEDIFVIETLDRPAYLLNGLYRWQDQSMRQSSYFHQCRIDLKQNFPTVKQIFNTIVIDLYQSFFKHSDQTFQNEQTLKQWLNQFNVQAVFGDISGHGSTLNKEYHLFYDVKECETESNGKLQLDTNSQLLLKQLKRSNIDSELIKITHGTIPTDSNDDIQFNVDANRIDPSISLAPSSDSTHHLNNHHHEHDHHHHHHHHHHKKREHRRRNAYADDENIYETPALNKELWSTSTTSTIDYSLSNVDQMTALSRTVIPSMVSPTFTRLASDEIPGGFGEQFHRIQPTPTIQTQESTRSGHQLHLHIPSYPHLYRTPVLVPELISQSVNLAFDNINDNLDQQSPLFTPIFTTSTMSTLQPSATIDSTQSRISSSNYDDSKPFTAIDSNDLGKISIDSGNINLYNSSTSTTTSTSTTEHSTTILNHRPFVNKRISKLSITAGKFWQFTIPEDTFYDKEDGNTRQLRIGFFMDSEILPADYWIQFDNENQYLYALPTDDNIGRYRFNLVAVDLQGGEATEILEIYVRQSRQSLSYTHKFILANMTWDNDRYPERIQAVSSILQRMSIQVFEEMPSGGLTEAAQRQALLRHINVLNIQQNPESLQWSITWTNDSLRRHPCPVNEINLLFSRLYDITYPEDEFGFMSPSHELRSAVSPDFKIEHVKRIFIGRSACGSYATAVDSASASRHKDKIVFSNRLNRIGPYRLGSAFKFQIPKDTVYSMTRQVDTRQLALSVAPLEPEIDLPEFIYFDTHEQTIYGLPYKPEHIRTYELKLIAEDTVHGGSEHDIFILDVEHDVNTREDYLFEITMNFLYRNIELTSRSQQRLTSKDFYEVAHALSTRLMGNSNLEAFRMLDISRHRFTKIAEPVEHLPYINSNVLLENYEVTSNSLLLEDDIDKNVEHHVSENEKQVKRHLHHHHHHHPHDKRLNNHHETSLIRPVRAISSLQSDYFYEFVWTNRTLVTSYSHSQNALGGGSIFETKTCPKKIIQEDIYHRLFPRNTQEFLSNVNLNNNITSMDVLDIYNQLFDPLEANLKFLSVEWIPKSVCSNSPGLENRVLGAKPIRDTSAEDDDDEDESVNLDDSIAAAETEDPSINISMNPDDNETPDVDEYPNMHYFGDRLLAMLIPPIAILIALLFAVTIGCCFHRANQRRKAMGAMAPYHDESPTLYRQRIPIQLEFERGGLRGSGIHPSEQESMLDSKFGRHPVQIMPPKLRGGPPSNLPAAQAAASHHGHNPGGPLRHPNLPYQMLPQQ</sequence>
<name>A0A6P6YEA8_DERPT</name>
<dbReference type="GO" id="GO:0005509">
    <property type="term" value="F:calcium ion binding"/>
    <property type="evidence" value="ECO:0007669"/>
    <property type="project" value="InterPro"/>
</dbReference>
<proteinExistence type="predicted"/>
<dbReference type="GO" id="GO:0002009">
    <property type="term" value="P:morphogenesis of an epithelium"/>
    <property type="evidence" value="ECO:0007669"/>
    <property type="project" value="TreeGrafter"/>
</dbReference>
<gene>
    <name evidence="5" type="primary">LOC113797411</name>
</gene>
<feature type="region of interest" description="Disordered" evidence="1">
    <location>
        <begin position="1040"/>
        <end position="1062"/>
    </location>
</feature>
<dbReference type="GO" id="GO:0016011">
    <property type="term" value="C:dystroglycan complex"/>
    <property type="evidence" value="ECO:0007669"/>
    <property type="project" value="TreeGrafter"/>
</dbReference>
<keyword evidence="2" id="KW-0472">Membrane</keyword>
<keyword evidence="2" id="KW-0812">Transmembrane</keyword>
<dbReference type="InterPro" id="IPR015919">
    <property type="entry name" value="Cadherin-like_sf"/>
</dbReference>